<dbReference type="Gene3D" id="1.10.287.730">
    <property type="entry name" value="Helix hairpin bin"/>
    <property type="match status" value="1"/>
</dbReference>
<feature type="binding site" evidence="14">
    <location>
        <position position="312"/>
    </location>
    <ligand>
        <name>S-adenosyl-L-methionine</name>
        <dbReference type="ChEBI" id="CHEBI:59789"/>
    </ligand>
</feature>
<dbReference type="Pfam" id="PF01029">
    <property type="entry name" value="NusB"/>
    <property type="match status" value="1"/>
</dbReference>
<keyword evidence="9 14" id="KW-0949">S-adenosyl-L-methionine</keyword>
<evidence type="ECO:0000313" key="17">
    <source>
        <dbReference type="Proteomes" id="UP000242502"/>
    </source>
</evidence>
<comment type="caution">
    <text evidence="16">The sequence shown here is derived from an EMBL/GenBank/DDBJ whole genome shotgun (WGS) entry which is preliminary data.</text>
</comment>
<dbReference type="Pfam" id="PF22458">
    <property type="entry name" value="RsmF-B_ferredox"/>
    <property type="match status" value="1"/>
</dbReference>
<evidence type="ECO:0000259" key="15">
    <source>
        <dbReference type="PROSITE" id="PS51686"/>
    </source>
</evidence>
<dbReference type="PRINTS" id="PR02008">
    <property type="entry name" value="RCMTFAMILY"/>
</dbReference>
<dbReference type="InterPro" id="IPR001678">
    <property type="entry name" value="MeTrfase_RsmB-F_NOP2_dom"/>
</dbReference>
<feature type="binding site" evidence="14">
    <location>
        <begin position="262"/>
        <end position="268"/>
    </location>
    <ligand>
        <name>S-adenosyl-L-methionine</name>
        <dbReference type="ChEBI" id="CHEBI:59789"/>
    </ligand>
</feature>
<dbReference type="PROSITE" id="PS51686">
    <property type="entry name" value="SAM_MT_RSMB_NOP"/>
    <property type="match status" value="1"/>
</dbReference>
<dbReference type="InterPro" id="IPR029063">
    <property type="entry name" value="SAM-dependent_MTases_sf"/>
</dbReference>
<evidence type="ECO:0000256" key="11">
    <source>
        <dbReference type="ARBA" id="ARBA00030399"/>
    </source>
</evidence>
<dbReference type="FunFam" id="3.40.50.150:FF:000022">
    <property type="entry name" value="Ribosomal RNA small subunit methyltransferase B"/>
    <property type="match status" value="1"/>
</dbReference>
<feature type="domain" description="SAM-dependent MTase RsmB/NOP-type" evidence="15">
    <location>
        <begin position="170"/>
        <end position="442"/>
    </location>
</feature>
<evidence type="ECO:0000256" key="10">
    <source>
        <dbReference type="ARBA" id="ARBA00022884"/>
    </source>
</evidence>
<dbReference type="NCBIfam" id="NF008149">
    <property type="entry name" value="PRK10901.1"/>
    <property type="match status" value="1"/>
</dbReference>
<feature type="binding site" evidence="14">
    <location>
        <position position="331"/>
    </location>
    <ligand>
        <name>S-adenosyl-L-methionine</name>
        <dbReference type="ChEBI" id="CHEBI:59789"/>
    </ligand>
</feature>
<dbReference type="InterPro" id="IPR054728">
    <property type="entry name" value="RsmB-like_ferredoxin"/>
</dbReference>
<dbReference type="STRING" id="62101.AB835_10365"/>
<dbReference type="GO" id="GO:0006355">
    <property type="term" value="P:regulation of DNA-templated transcription"/>
    <property type="evidence" value="ECO:0007669"/>
    <property type="project" value="InterPro"/>
</dbReference>
<dbReference type="PANTHER" id="PTHR22807:SF61">
    <property type="entry name" value="NOL1_NOP2_SUN FAMILY PROTEIN _ ANTITERMINATION NUSB DOMAIN-CONTAINING PROTEIN"/>
    <property type="match status" value="1"/>
</dbReference>
<proteinExistence type="inferred from homology"/>
<dbReference type="GO" id="GO:0009383">
    <property type="term" value="F:rRNA (cytosine-C5-)-methyltransferase activity"/>
    <property type="evidence" value="ECO:0007669"/>
    <property type="project" value="TreeGrafter"/>
</dbReference>
<dbReference type="Gene3D" id="3.40.50.150">
    <property type="entry name" value="Vaccinia Virus protein VP39"/>
    <property type="match status" value="1"/>
</dbReference>
<evidence type="ECO:0000256" key="1">
    <source>
        <dbReference type="ARBA" id="ARBA00002724"/>
    </source>
</evidence>
<dbReference type="NCBIfam" id="TIGR00563">
    <property type="entry name" value="rsmB"/>
    <property type="match status" value="1"/>
</dbReference>
<dbReference type="SUPFAM" id="SSF48013">
    <property type="entry name" value="NusB-like"/>
    <property type="match status" value="1"/>
</dbReference>
<dbReference type="GO" id="GO:0003723">
    <property type="term" value="F:RNA binding"/>
    <property type="evidence" value="ECO:0007669"/>
    <property type="project" value="UniProtKB-UniRule"/>
</dbReference>
<evidence type="ECO:0000256" key="2">
    <source>
        <dbReference type="ARBA" id="ARBA00004496"/>
    </source>
</evidence>
<dbReference type="InterPro" id="IPR004573">
    <property type="entry name" value="rRNA_ssu_MeTfrase_B"/>
</dbReference>
<dbReference type="SUPFAM" id="SSF53335">
    <property type="entry name" value="S-adenosyl-L-methionine-dependent methyltransferases"/>
    <property type="match status" value="1"/>
</dbReference>
<gene>
    <name evidence="16" type="ORF">AB835_10365</name>
</gene>
<dbReference type="InterPro" id="IPR035926">
    <property type="entry name" value="NusB-like_sf"/>
</dbReference>
<comment type="function">
    <text evidence="1">Specifically methylates the cytosine at position 967 (m5C967) of 16S rRNA.</text>
</comment>
<dbReference type="Gene3D" id="1.10.940.10">
    <property type="entry name" value="NusB-like"/>
    <property type="match status" value="1"/>
</dbReference>
<evidence type="ECO:0000256" key="7">
    <source>
        <dbReference type="ARBA" id="ARBA00022603"/>
    </source>
</evidence>
<accession>A0A1D2QNM3</accession>
<dbReference type="EC" id="2.1.1.176" evidence="4"/>
<dbReference type="InterPro" id="IPR049560">
    <property type="entry name" value="MeTrfase_RsmB-F_NOP2_cat"/>
</dbReference>
<keyword evidence="5" id="KW-0963">Cytoplasm</keyword>
<evidence type="ECO:0000256" key="9">
    <source>
        <dbReference type="ARBA" id="ARBA00022691"/>
    </source>
</evidence>
<reference evidence="16 17" key="1">
    <citation type="journal article" date="2016" name="Appl. Environ. Microbiol.">
        <title>Lack of Overt Genome Reduction in the Bryostatin-Producing Bryozoan Symbiont "Candidatus Endobugula sertula".</title>
        <authorList>
            <person name="Miller I.J."/>
            <person name="Vanee N."/>
            <person name="Fong S.S."/>
            <person name="Lim-Fong G.E."/>
            <person name="Kwan J.C."/>
        </authorList>
    </citation>
    <scope>NUCLEOTIDE SEQUENCE [LARGE SCALE GENOMIC DNA]</scope>
    <source>
        <strain evidence="16">AB1-4</strain>
    </source>
</reference>
<evidence type="ECO:0000256" key="5">
    <source>
        <dbReference type="ARBA" id="ARBA00022490"/>
    </source>
</evidence>
<dbReference type="InterPro" id="IPR006027">
    <property type="entry name" value="NusB_RsmB_TIM44"/>
</dbReference>
<keyword evidence="6" id="KW-0698">rRNA processing</keyword>
<protein>
    <recommendedName>
        <fullName evidence="4">16S rRNA (cytosine(967)-C(5))-methyltransferase</fullName>
        <ecNumber evidence="4">2.1.1.176</ecNumber>
    </recommendedName>
    <alternativeName>
        <fullName evidence="11">16S rRNA m5C967 methyltransferase</fullName>
    </alternativeName>
    <alternativeName>
        <fullName evidence="12">rRNA (cytosine-C(5)-)-methyltransferase RsmB</fullName>
    </alternativeName>
</protein>
<dbReference type="EMBL" id="MDLC01000037">
    <property type="protein sequence ID" value="ODS23172.1"/>
    <property type="molecule type" value="Genomic_DNA"/>
</dbReference>
<evidence type="ECO:0000256" key="6">
    <source>
        <dbReference type="ARBA" id="ARBA00022552"/>
    </source>
</evidence>
<evidence type="ECO:0000256" key="8">
    <source>
        <dbReference type="ARBA" id="ARBA00022679"/>
    </source>
</evidence>
<dbReference type="GO" id="GO:0070475">
    <property type="term" value="P:rRNA base methylation"/>
    <property type="evidence" value="ECO:0007669"/>
    <property type="project" value="TreeGrafter"/>
</dbReference>
<keyword evidence="8 14" id="KW-0808">Transferase</keyword>
<dbReference type="Proteomes" id="UP000242502">
    <property type="component" value="Unassembled WGS sequence"/>
</dbReference>
<dbReference type="CDD" id="cd02440">
    <property type="entry name" value="AdoMet_MTases"/>
    <property type="match status" value="1"/>
</dbReference>
<evidence type="ECO:0000256" key="12">
    <source>
        <dbReference type="ARBA" id="ARBA00031088"/>
    </source>
</evidence>
<keyword evidence="7 14" id="KW-0489">Methyltransferase</keyword>
<dbReference type="InterPro" id="IPR018314">
    <property type="entry name" value="RsmB/NOL1/NOP2-like_CS"/>
</dbReference>
<name>A0A1D2QNM3_9GAMM</name>
<evidence type="ECO:0000256" key="3">
    <source>
        <dbReference type="ARBA" id="ARBA00007494"/>
    </source>
</evidence>
<comment type="subcellular location">
    <subcellularLocation>
        <location evidence="2">Cytoplasm</location>
    </subcellularLocation>
</comment>
<dbReference type="NCBIfam" id="NF011494">
    <property type="entry name" value="PRK14902.1"/>
    <property type="match status" value="1"/>
</dbReference>
<dbReference type="GO" id="GO:0005829">
    <property type="term" value="C:cytosol"/>
    <property type="evidence" value="ECO:0007669"/>
    <property type="project" value="TreeGrafter"/>
</dbReference>
<evidence type="ECO:0000256" key="13">
    <source>
        <dbReference type="ARBA" id="ARBA00047283"/>
    </source>
</evidence>
<dbReference type="Gene3D" id="3.30.70.1170">
    <property type="entry name" value="Sun protein, domain 3"/>
    <property type="match status" value="1"/>
</dbReference>
<dbReference type="AlphaFoldDB" id="A0A1D2QNM3"/>
<evidence type="ECO:0000256" key="4">
    <source>
        <dbReference type="ARBA" id="ARBA00012140"/>
    </source>
</evidence>
<feature type="binding site" evidence="14">
    <location>
        <position position="286"/>
    </location>
    <ligand>
        <name>S-adenosyl-L-methionine</name>
        <dbReference type="ChEBI" id="CHEBI:59789"/>
    </ligand>
</feature>
<keyword evidence="10 14" id="KW-0694">RNA-binding</keyword>
<dbReference type="PANTHER" id="PTHR22807">
    <property type="entry name" value="NOP2 YEAST -RELATED NOL1/NOP2/FMU SUN DOMAIN-CONTAINING"/>
    <property type="match status" value="1"/>
</dbReference>
<dbReference type="Pfam" id="PF01189">
    <property type="entry name" value="Methyltr_RsmB-F"/>
    <property type="match status" value="1"/>
</dbReference>
<evidence type="ECO:0000256" key="14">
    <source>
        <dbReference type="PROSITE-ProRule" id="PRU01023"/>
    </source>
</evidence>
<evidence type="ECO:0000313" key="16">
    <source>
        <dbReference type="EMBL" id="ODS23172.1"/>
    </source>
</evidence>
<dbReference type="PROSITE" id="PS01153">
    <property type="entry name" value="NOL1_NOP2_SUN"/>
    <property type="match status" value="1"/>
</dbReference>
<dbReference type="InterPro" id="IPR023267">
    <property type="entry name" value="RCMT"/>
</dbReference>
<comment type="similarity">
    <text evidence="3 14">Belongs to the class I-like SAM-binding methyltransferase superfamily. RsmB/NOP family.</text>
</comment>
<organism evidence="16 17">
    <name type="scientific">Candidatus Endobugula sertula</name>
    <name type="common">Bugula neritina bacterial symbiont</name>
    <dbReference type="NCBI Taxonomy" id="62101"/>
    <lineage>
        <taxon>Bacteria</taxon>
        <taxon>Pseudomonadati</taxon>
        <taxon>Pseudomonadota</taxon>
        <taxon>Gammaproteobacteria</taxon>
        <taxon>Cellvibrionales</taxon>
        <taxon>Cellvibrionaceae</taxon>
        <taxon>Candidatus Endobugula</taxon>
    </lineage>
</organism>
<sequence>MTKESNTRITAVNILLRLLQQQGSLASEINGFTKDFDEQEKRFVQELSYGTCRWYFYLENVLSNYVKKPLKAKDNDIKLLLLLGLYQLQFTRVPPYAAINETVDAAFFFRKQWAKGLINGVLRSFQREQKSVEDPATKNTVIYTNISKQSHPDWLQKTIGRIWPDQAEAIFAANNQHPPFTLRVNQNRMTVDDYLARCQQQLPGLETTKNRYSPVGITLDKPIDVTALQGFTDGIVSVQDEAAQLAPYLLDLQSGQRVLDACCAPGGKTCHIGEVQTDLKLLTALDLEERRLNRVYENLQRLSIDAKVICGDATHPQSWWDGQCFDRILLDAPCSATGVIRRHPDIKLLRTPQAVDTLAQLQISILEALWPLLLDGGILLYATCSILPQENTQIIEQFVVSHDNAEHSIIKAGWGIPQPFGRQLLPQPGGHDGFYYARLIKRNKGSDPALQIAKRIRQ</sequence>
<comment type="catalytic activity">
    <reaction evidence="13">
        <text>cytidine(967) in 16S rRNA + S-adenosyl-L-methionine = 5-methylcytidine(967) in 16S rRNA + S-adenosyl-L-homocysteine + H(+)</text>
        <dbReference type="Rhea" id="RHEA:42748"/>
        <dbReference type="Rhea" id="RHEA-COMP:10219"/>
        <dbReference type="Rhea" id="RHEA-COMP:10220"/>
        <dbReference type="ChEBI" id="CHEBI:15378"/>
        <dbReference type="ChEBI" id="CHEBI:57856"/>
        <dbReference type="ChEBI" id="CHEBI:59789"/>
        <dbReference type="ChEBI" id="CHEBI:74483"/>
        <dbReference type="ChEBI" id="CHEBI:82748"/>
        <dbReference type="EC" id="2.1.1.176"/>
    </reaction>
</comment>
<feature type="active site" description="Nucleophile" evidence="14">
    <location>
        <position position="384"/>
    </location>
</feature>